<gene>
    <name evidence="1" type="ORF">CUR056</name>
</gene>
<organism evidence="1 2">
    <name type="scientific">Staphylococcus phage phiPVL-CN125</name>
    <dbReference type="NCBI Taxonomy" id="648017"/>
    <lineage>
        <taxon>Viruses</taxon>
        <taxon>Duplodnaviria</taxon>
        <taxon>Heunggongvirae</taxon>
        <taxon>Uroviricota</taxon>
        <taxon>Caudoviricetes</taxon>
        <taxon>Bronfenbrennervirinae</taxon>
        <taxon>Peeveelvirus</taxon>
        <taxon>Peeveelvirus CN125</taxon>
    </lineage>
</organism>
<dbReference type="KEGG" id="vg:7967042"/>
<dbReference type="RefSeq" id="YP_002939728.1">
    <property type="nucleotide sequence ID" value="NC_012784.1"/>
</dbReference>
<accession>C5I681</accession>
<keyword evidence="2" id="KW-1185">Reference proteome</keyword>
<proteinExistence type="predicted"/>
<sequence>MFGSDENYKYGAGLRFSKRSNKGLVQVVNGDYATGGDTTIESGMGKFNLVKRRDGNSYVSIQSYDLLAVGSDNAGDRVASNSIYKRTYSAPANLHITSAGTIGRATSAKKYKISIENQYINEDDQFSHSKEILKLPIRTWFDKYESEIMAKELESGKKLSDDTFKLSRHTGLIAEEVEELGF</sequence>
<dbReference type="GeneID" id="7967042"/>
<dbReference type="OrthoDB" id="10007at10239"/>
<protein>
    <submittedName>
        <fullName evidence="1">Structural protein</fullName>
    </submittedName>
</protein>
<dbReference type="Proteomes" id="UP000001486">
    <property type="component" value="Segment"/>
</dbReference>
<evidence type="ECO:0000313" key="1">
    <source>
        <dbReference type="EMBL" id="ACR54245.1"/>
    </source>
</evidence>
<name>C5I681_9CAUD</name>
<reference evidence="1 2" key="1">
    <citation type="submission" date="2009-01" db="EMBL/GenBank/DDBJ databases">
        <title>A novel phage phiPVL-CN125 carrying Panton-Valentine leukocidin genes was identified in a Staphylococcus aureus strain CN125.</title>
        <authorList>
            <person name="Ma X.X."/>
            <person name="Luo E.J."/>
            <person name="Ito t."/>
            <person name="Hiramatsu K."/>
        </authorList>
    </citation>
    <scope>NUCLEOTIDE SEQUENCE [LARGE SCALE GENOMIC DNA]</scope>
</reference>
<evidence type="ECO:0000313" key="2">
    <source>
        <dbReference type="Proteomes" id="UP000001486"/>
    </source>
</evidence>
<dbReference type="EMBL" id="FJ713816">
    <property type="protein sequence ID" value="ACR54245.1"/>
    <property type="molecule type" value="Genomic_DNA"/>
</dbReference>